<dbReference type="RefSeq" id="WP_344889166.1">
    <property type="nucleotide sequence ID" value="NZ_BAABAS010000003.1"/>
</dbReference>
<gene>
    <name evidence="2" type="ORF">GCM10022254_06000</name>
</gene>
<reference evidence="3" key="1">
    <citation type="journal article" date="2019" name="Int. J. Syst. Evol. Microbiol.">
        <title>The Global Catalogue of Microorganisms (GCM) 10K type strain sequencing project: providing services to taxonomists for standard genome sequencing and annotation.</title>
        <authorList>
            <consortium name="The Broad Institute Genomics Platform"/>
            <consortium name="The Broad Institute Genome Sequencing Center for Infectious Disease"/>
            <person name="Wu L."/>
            <person name="Ma J."/>
        </authorList>
    </citation>
    <scope>NUCLEOTIDE SEQUENCE [LARGE SCALE GENOMIC DNA]</scope>
    <source>
        <strain evidence="3">JCM 17440</strain>
    </source>
</reference>
<keyword evidence="3" id="KW-1185">Reference proteome</keyword>
<keyword evidence="1" id="KW-0472">Membrane</keyword>
<proteinExistence type="predicted"/>
<dbReference type="EMBL" id="BAABAS010000003">
    <property type="protein sequence ID" value="GAA4225027.1"/>
    <property type="molecule type" value="Genomic_DNA"/>
</dbReference>
<feature type="transmembrane region" description="Helical" evidence="1">
    <location>
        <begin position="6"/>
        <end position="24"/>
    </location>
</feature>
<comment type="caution">
    <text evidence="2">The sequence shown here is derived from an EMBL/GenBank/DDBJ whole genome shotgun (WGS) entry which is preliminary data.</text>
</comment>
<sequence length="64" mass="6613">MTYLSGLLGLVAIAMMTTLVLLAIRRDRDMRRNAPALVVAGRAQAAAALAAPAESGQTTPPAVH</sequence>
<name>A0ABP8BST3_9ACTN</name>
<accession>A0ABP8BST3</accession>
<dbReference type="Proteomes" id="UP001501710">
    <property type="component" value="Unassembled WGS sequence"/>
</dbReference>
<keyword evidence="1" id="KW-0812">Transmembrane</keyword>
<evidence type="ECO:0000256" key="1">
    <source>
        <dbReference type="SAM" id="Phobius"/>
    </source>
</evidence>
<protein>
    <submittedName>
        <fullName evidence="2">Uncharacterized protein</fullName>
    </submittedName>
</protein>
<evidence type="ECO:0000313" key="2">
    <source>
        <dbReference type="EMBL" id="GAA4225027.1"/>
    </source>
</evidence>
<evidence type="ECO:0000313" key="3">
    <source>
        <dbReference type="Proteomes" id="UP001501710"/>
    </source>
</evidence>
<keyword evidence="1" id="KW-1133">Transmembrane helix</keyword>
<organism evidence="2 3">
    <name type="scientific">Actinomadura meridiana</name>
    <dbReference type="NCBI Taxonomy" id="559626"/>
    <lineage>
        <taxon>Bacteria</taxon>
        <taxon>Bacillati</taxon>
        <taxon>Actinomycetota</taxon>
        <taxon>Actinomycetes</taxon>
        <taxon>Streptosporangiales</taxon>
        <taxon>Thermomonosporaceae</taxon>
        <taxon>Actinomadura</taxon>
    </lineage>
</organism>